<sequence>MAVGFGLLGGIEAWVDDQPVDLGHVRQRCVLAALLVDANRSVSVDQLADRVWGDRPPQRVRTAVYSYLSRLRTALSEAGVGIGKEAGGYVLSVETAAIDLHRFRELVGEARGAADDVRAEMLLEQALGLWRGDAFGAVDTPWFNALRETLAQERIAAELDRNDAGLRRGRHGELLAGLFTRAGERPLDERLAGQLMLALYRCGRPAEALEHFRRTRHRLVDELGIGPSQPLEQLHQRILEADPALEPPIPPAPPATSAPPAHPASPSAPPRIPVPRQLPAPPPVFTGRGRELLRLSEVCDVRAEAEGGGETVVISAIGGIGGVGKTWLAVRWAHENMARFPDGQLYVNLRGFDPAAEPVPPPVAVRGFLDALGVAPDSIPVDLDAQTALYRSLLAGRRVLVVLDDARDAGQVRPLLPGSPSCTVLVTSRSRLTSLVTTHGALPLPLDVFGAAEARELLVRHLGAGRVEAEPDAVEVLLEHCAGLPLALGIVAARAATHPELPLAALAEELREAATRLDALDTGDLTADLRAVFAASHRALSAPAAELFGLLGLAPGPDIDLSAAAALAGLGAPRTRVLLGELEAAHLVQRHAPARYRMHDLVRLYAAECGQAAERGRRTDALRRLVDFYLHTAFAANSLVDGPNPPFRPELDPPAAGCVPVRLEGPGAALDWFDAEHACVLAAQRLALKQEWHTAVWQLAWTLIFYHWGGAHFRDHLRVWRAGLTAAELQGHPPARALAHWRLGQAASHLGRGAEALDHLGRALAVYEEAGDVPAQAHTHRTLGWVWEQQGDKEAALSHACQALRLYEGLGNPFWQANQLNAVGWCHAQLGRFEEARDHCERALALFRAEAGRGAEASTLDSLGYIAHHTGRHDQALDHYGEALELFREAGNAYDEADTLANIADAQQALDRGEEARENRLLALDLYRAQRREAKAQHIQDQLDEVGGTSDGTR</sequence>
<evidence type="ECO:0000313" key="11">
    <source>
        <dbReference type="Proteomes" id="UP001620295"/>
    </source>
</evidence>
<dbReference type="Gene3D" id="1.25.40.10">
    <property type="entry name" value="Tetratricopeptide repeat domain"/>
    <property type="match status" value="2"/>
</dbReference>
<dbReference type="Gene3D" id="3.40.50.300">
    <property type="entry name" value="P-loop containing nucleotide triphosphate hydrolases"/>
    <property type="match status" value="1"/>
</dbReference>
<dbReference type="Pfam" id="PF13424">
    <property type="entry name" value="TPR_12"/>
    <property type="match status" value="2"/>
</dbReference>
<feature type="region of interest" description="Disordered" evidence="7">
    <location>
        <begin position="244"/>
        <end position="285"/>
    </location>
</feature>
<evidence type="ECO:0000256" key="6">
    <source>
        <dbReference type="PROSITE-ProRule" id="PRU00339"/>
    </source>
</evidence>
<dbReference type="InterPro" id="IPR019734">
    <property type="entry name" value="TPR_rpt"/>
</dbReference>
<accession>A0ABW8M066</accession>
<keyword evidence="4" id="KW-0238">DNA-binding</keyword>
<dbReference type="InterPro" id="IPR016032">
    <property type="entry name" value="Sig_transdc_resp-reg_C-effctor"/>
</dbReference>
<keyword evidence="2" id="KW-0902">Two-component regulatory system</keyword>
<dbReference type="SMART" id="SM00862">
    <property type="entry name" value="Trans_reg_C"/>
    <property type="match status" value="1"/>
</dbReference>
<dbReference type="InterPro" id="IPR027417">
    <property type="entry name" value="P-loop_NTPase"/>
</dbReference>
<dbReference type="SUPFAM" id="SSF46894">
    <property type="entry name" value="C-terminal effector domain of the bipartite response regulators"/>
    <property type="match status" value="1"/>
</dbReference>
<dbReference type="SUPFAM" id="SSF52540">
    <property type="entry name" value="P-loop containing nucleoside triphosphate hydrolases"/>
    <property type="match status" value="1"/>
</dbReference>
<dbReference type="PRINTS" id="PR00364">
    <property type="entry name" value="DISEASERSIST"/>
</dbReference>
<dbReference type="EMBL" id="JBJDQH010000019">
    <property type="protein sequence ID" value="MFK4271548.1"/>
    <property type="molecule type" value="Genomic_DNA"/>
</dbReference>
<feature type="domain" description="Bacterial transcriptional activator" evidence="9">
    <location>
        <begin position="98"/>
        <end position="239"/>
    </location>
</feature>
<dbReference type="InterPro" id="IPR011990">
    <property type="entry name" value="TPR-like_helical_dom_sf"/>
</dbReference>
<evidence type="ECO:0000256" key="4">
    <source>
        <dbReference type="ARBA" id="ARBA00023125"/>
    </source>
</evidence>
<comment type="caution">
    <text evidence="10">The sequence shown here is derived from an EMBL/GenBank/DDBJ whole genome shotgun (WGS) entry which is preliminary data.</text>
</comment>
<dbReference type="InterPro" id="IPR036388">
    <property type="entry name" value="WH-like_DNA-bd_sf"/>
</dbReference>
<evidence type="ECO:0000259" key="8">
    <source>
        <dbReference type="SMART" id="SM00862"/>
    </source>
</evidence>
<keyword evidence="6" id="KW-0802">TPR repeat</keyword>
<dbReference type="PANTHER" id="PTHR35807:SF1">
    <property type="entry name" value="TRANSCRIPTIONAL REGULATOR REDD"/>
    <property type="match status" value="1"/>
</dbReference>
<evidence type="ECO:0000259" key="9">
    <source>
        <dbReference type="SMART" id="SM01043"/>
    </source>
</evidence>
<gene>
    <name evidence="10" type="ORF">ACI2L5_42585</name>
</gene>
<evidence type="ECO:0000256" key="5">
    <source>
        <dbReference type="ARBA" id="ARBA00023163"/>
    </source>
</evidence>
<dbReference type="InterPro" id="IPR001867">
    <property type="entry name" value="OmpR/PhoB-type_DNA-bd"/>
</dbReference>
<dbReference type="SUPFAM" id="SSF48452">
    <property type="entry name" value="TPR-like"/>
    <property type="match status" value="3"/>
</dbReference>
<dbReference type="PANTHER" id="PTHR35807">
    <property type="entry name" value="TRANSCRIPTIONAL REGULATOR REDD-RELATED"/>
    <property type="match status" value="1"/>
</dbReference>
<proteinExistence type="inferred from homology"/>
<feature type="compositionally biased region" description="Pro residues" evidence="7">
    <location>
        <begin position="245"/>
        <end position="284"/>
    </location>
</feature>
<dbReference type="Pfam" id="PF03704">
    <property type="entry name" value="BTAD"/>
    <property type="match status" value="1"/>
</dbReference>
<dbReference type="InterPro" id="IPR005158">
    <property type="entry name" value="BTAD"/>
</dbReference>
<dbReference type="PROSITE" id="PS50005">
    <property type="entry name" value="TPR"/>
    <property type="match status" value="1"/>
</dbReference>
<dbReference type="RefSeq" id="WP_404748442.1">
    <property type="nucleotide sequence ID" value="NZ_JBJDQH010000019.1"/>
</dbReference>
<reference evidence="10 11" key="1">
    <citation type="submission" date="2024-11" db="EMBL/GenBank/DDBJ databases">
        <title>The Natural Products Discovery Center: Release of the First 8490 Sequenced Strains for Exploring Actinobacteria Biosynthetic Diversity.</title>
        <authorList>
            <person name="Kalkreuter E."/>
            <person name="Kautsar S.A."/>
            <person name="Yang D."/>
            <person name="Bader C.D."/>
            <person name="Teijaro C.N."/>
            <person name="Fluegel L."/>
            <person name="Davis C.M."/>
            <person name="Simpson J.R."/>
            <person name="Lauterbach L."/>
            <person name="Steele A.D."/>
            <person name="Gui C."/>
            <person name="Meng S."/>
            <person name="Li G."/>
            <person name="Viehrig K."/>
            <person name="Ye F."/>
            <person name="Su P."/>
            <person name="Kiefer A.F."/>
            <person name="Nichols A."/>
            <person name="Cepeda A.J."/>
            <person name="Yan W."/>
            <person name="Fan B."/>
            <person name="Jiang Y."/>
            <person name="Adhikari A."/>
            <person name="Zheng C.-J."/>
            <person name="Schuster L."/>
            <person name="Cowan T.M."/>
            <person name="Smanski M.J."/>
            <person name="Chevrette M.G."/>
            <person name="De Carvalho L.P.S."/>
            <person name="Shen B."/>
        </authorList>
    </citation>
    <scope>NUCLEOTIDE SEQUENCE [LARGE SCALE GENOMIC DNA]</scope>
    <source>
        <strain evidence="10 11">NPDC020863</strain>
    </source>
</reference>
<keyword evidence="3" id="KW-0805">Transcription regulation</keyword>
<evidence type="ECO:0000256" key="7">
    <source>
        <dbReference type="SAM" id="MobiDB-lite"/>
    </source>
</evidence>
<comment type="similarity">
    <text evidence="1">Belongs to the AfsR/DnrI/RedD regulatory family.</text>
</comment>
<evidence type="ECO:0000256" key="2">
    <source>
        <dbReference type="ARBA" id="ARBA00023012"/>
    </source>
</evidence>
<evidence type="ECO:0000313" key="10">
    <source>
        <dbReference type="EMBL" id="MFK4271548.1"/>
    </source>
</evidence>
<evidence type="ECO:0000256" key="1">
    <source>
        <dbReference type="ARBA" id="ARBA00005820"/>
    </source>
</evidence>
<dbReference type="Proteomes" id="UP001620295">
    <property type="component" value="Unassembled WGS sequence"/>
</dbReference>
<organism evidence="10 11">
    <name type="scientific">Streptomyces milbemycinicus</name>
    <dbReference type="NCBI Taxonomy" id="476552"/>
    <lineage>
        <taxon>Bacteria</taxon>
        <taxon>Bacillati</taxon>
        <taxon>Actinomycetota</taxon>
        <taxon>Actinomycetes</taxon>
        <taxon>Kitasatosporales</taxon>
        <taxon>Streptomycetaceae</taxon>
        <taxon>Streptomyces</taxon>
    </lineage>
</organism>
<dbReference type="SMART" id="SM00028">
    <property type="entry name" value="TPR"/>
    <property type="match status" value="5"/>
</dbReference>
<evidence type="ECO:0000256" key="3">
    <source>
        <dbReference type="ARBA" id="ARBA00023015"/>
    </source>
</evidence>
<dbReference type="SMART" id="SM01043">
    <property type="entry name" value="BTAD"/>
    <property type="match status" value="1"/>
</dbReference>
<keyword evidence="11" id="KW-1185">Reference proteome</keyword>
<feature type="repeat" description="TPR" evidence="6">
    <location>
        <begin position="857"/>
        <end position="890"/>
    </location>
</feature>
<dbReference type="InterPro" id="IPR051677">
    <property type="entry name" value="AfsR-DnrI-RedD_regulator"/>
</dbReference>
<keyword evidence="5" id="KW-0804">Transcription</keyword>
<protein>
    <submittedName>
        <fullName evidence="10">AfsR/SARP family transcriptional regulator</fullName>
    </submittedName>
</protein>
<feature type="domain" description="OmpR/PhoB-type" evidence="8">
    <location>
        <begin position="17"/>
        <end position="91"/>
    </location>
</feature>
<name>A0ABW8M066_9ACTN</name>
<dbReference type="Pfam" id="PF00486">
    <property type="entry name" value="Trans_reg_C"/>
    <property type="match status" value="1"/>
</dbReference>
<dbReference type="CDD" id="cd15831">
    <property type="entry name" value="BTAD"/>
    <property type="match status" value="1"/>
</dbReference>
<dbReference type="Gene3D" id="1.10.10.10">
    <property type="entry name" value="Winged helix-like DNA-binding domain superfamily/Winged helix DNA-binding domain"/>
    <property type="match status" value="1"/>
</dbReference>